<dbReference type="EMBL" id="JADEWN010000079">
    <property type="protein sequence ID" value="MBE9193142.1"/>
    <property type="molecule type" value="Genomic_DNA"/>
</dbReference>
<dbReference type="PANTHER" id="PTHR45648">
    <property type="entry name" value="GDSL LIPASE/ACYLHYDROLASE FAMILY PROTEIN (AFU_ORTHOLOGUE AFUA_4G14700)"/>
    <property type="match status" value="1"/>
</dbReference>
<reference evidence="2 3" key="1">
    <citation type="submission" date="2020-10" db="EMBL/GenBank/DDBJ databases">
        <authorList>
            <person name="Castelo-Branco R."/>
            <person name="Eusebio N."/>
            <person name="Adriana R."/>
            <person name="Vieira A."/>
            <person name="Brugerolle De Fraissinette N."/>
            <person name="Rezende De Castro R."/>
            <person name="Schneider M.P."/>
            <person name="Vasconcelos V."/>
            <person name="Leao P.N."/>
        </authorList>
    </citation>
    <scope>NUCLEOTIDE SEQUENCE [LARGE SCALE GENOMIC DNA]</scope>
    <source>
        <strain evidence="2 3">LEGE 06123</strain>
    </source>
</reference>
<evidence type="ECO:0000256" key="1">
    <source>
        <dbReference type="ARBA" id="ARBA00022801"/>
    </source>
</evidence>
<dbReference type="SUPFAM" id="SSF52266">
    <property type="entry name" value="SGNH hydrolase"/>
    <property type="match status" value="1"/>
</dbReference>
<dbReference type="PANTHER" id="PTHR45648:SF22">
    <property type="entry name" value="GDSL LIPASE_ACYLHYDROLASE FAMILY PROTEIN (AFU_ORTHOLOGUE AFUA_4G14700)"/>
    <property type="match status" value="1"/>
</dbReference>
<accession>A0ABR9UXV0</accession>
<dbReference type="InterPro" id="IPR051058">
    <property type="entry name" value="GDSL_Est/Lipase"/>
</dbReference>
<dbReference type="RefSeq" id="WP_193934536.1">
    <property type="nucleotide sequence ID" value="NZ_CAWPMZ010000127.1"/>
</dbReference>
<dbReference type="InterPro" id="IPR036514">
    <property type="entry name" value="SGNH_hydro_sf"/>
</dbReference>
<dbReference type="InterPro" id="IPR001087">
    <property type="entry name" value="GDSL"/>
</dbReference>
<organism evidence="2 3">
    <name type="scientific">Gloeocapsopsis crepidinum LEGE 06123</name>
    <dbReference type="NCBI Taxonomy" id="588587"/>
    <lineage>
        <taxon>Bacteria</taxon>
        <taxon>Bacillati</taxon>
        <taxon>Cyanobacteriota</taxon>
        <taxon>Cyanophyceae</taxon>
        <taxon>Oscillatoriophycideae</taxon>
        <taxon>Chroococcales</taxon>
        <taxon>Chroococcaceae</taxon>
        <taxon>Gloeocapsopsis</taxon>
    </lineage>
</organism>
<dbReference type="CDD" id="cd01846">
    <property type="entry name" value="fatty_acyltransferase_like"/>
    <property type="match status" value="1"/>
</dbReference>
<protein>
    <submittedName>
        <fullName evidence="2">SGNH/GDSL hydrolase family protein</fullName>
    </submittedName>
</protein>
<dbReference type="Pfam" id="PF00657">
    <property type="entry name" value="Lipase_GDSL"/>
    <property type="match status" value="1"/>
</dbReference>
<dbReference type="Proteomes" id="UP000651156">
    <property type="component" value="Unassembled WGS sequence"/>
</dbReference>
<dbReference type="GO" id="GO:0016787">
    <property type="term" value="F:hydrolase activity"/>
    <property type="evidence" value="ECO:0007669"/>
    <property type="project" value="UniProtKB-KW"/>
</dbReference>
<sequence>MLNSFQTINPYLDPDVNTASENSQIDAFLNYFQSNEQHKRYRSFTQLFVFGDSLSDASNTFMLTKKELRQGLPPTPLYLSGRFSNGPVWVEYLARFLKLPSHCHINFAASGATTGDANTFPIQSCGLPGLKQQLDAFITSLEGESADREALYILWAGANDYLGNNVTNPTIPIANLMNAVKLLLTIGAQQIMLVNLPDLGNLPKFRKNSRISATLNALTTAHNAALAGAIEALCQEISSDTVDIILFDVNSLVKQIFTQPGKFGFTNVLDAEMISVAKFEGYTERFLFWDVIHPTTFTHLTFAKTATSLLIPKMTLVQQPR</sequence>
<keyword evidence="3" id="KW-1185">Reference proteome</keyword>
<comment type="caution">
    <text evidence="2">The sequence shown here is derived from an EMBL/GenBank/DDBJ whole genome shotgun (WGS) entry which is preliminary data.</text>
</comment>
<evidence type="ECO:0000313" key="2">
    <source>
        <dbReference type="EMBL" id="MBE9193142.1"/>
    </source>
</evidence>
<dbReference type="Gene3D" id="3.40.50.1110">
    <property type="entry name" value="SGNH hydrolase"/>
    <property type="match status" value="1"/>
</dbReference>
<proteinExistence type="predicted"/>
<evidence type="ECO:0000313" key="3">
    <source>
        <dbReference type="Proteomes" id="UP000651156"/>
    </source>
</evidence>
<name>A0ABR9UXV0_9CHRO</name>
<gene>
    <name evidence="2" type="ORF">IQ230_22885</name>
</gene>
<keyword evidence="1 2" id="KW-0378">Hydrolase</keyword>